<dbReference type="SMART" id="SM00100">
    <property type="entry name" value="cNMP"/>
    <property type="match status" value="1"/>
</dbReference>
<dbReference type="OrthoDB" id="166212at2759"/>
<protein>
    <recommendedName>
        <fullName evidence="2">Cyclic nucleotide-binding domain-containing protein</fullName>
    </recommendedName>
</protein>
<dbReference type="PANTHER" id="PTHR23011:SF28">
    <property type="entry name" value="CYCLIC NUCLEOTIDE-BINDING DOMAIN CONTAINING PROTEIN"/>
    <property type="match status" value="1"/>
</dbReference>
<feature type="domain" description="Cyclic nucleotide-binding" evidence="2">
    <location>
        <begin position="168"/>
        <end position="289"/>
    </location>
</feature>
<name>A0A433TRX3_ELYCH</name>
<feature type="non-terminal residue" evidence="3">
    <location>
        <position position="1"/>
    </location>
</feature>
<dbReference type="CDD" id="cd00038">
    <property type="entry name" value="CAP_ED"/>
    <property type="match status" value="1"/>
</dbReference>
<keyword evidence="4" id="KW-1185">Reference proteome</keyword>
<dbReference type="SUPFAM" id="SSF51206">
    <property type="entry name" value="cAMP-binding domain-like"/>
    <property type="match status" value="1"/>
</dbReference>
<evidence type="ECO:0000256" key="1">
    <source>
        <dbReference type="SAM" id="MobiDB-lite"/>
    </source>
</evidence>
<organism evidence="3 4">
    <name type="scientific">Elysia chlorotica</name>
    <name type="common">Eastern emerald elysia</name>
    <name type="synonym">Sea slug</name>
    <dbReference type="NCBI Taxonomy" id="188477"/>
    <lineage>
        <taxon>Eukaryota</taxon>
        <taxon>Metazoa</taxon>
        <taxon>Spiralia</taxon>
        <taxon>Lophotrochozoa</taxon>
        <taxon>Mollusca</taxon>
        <taxon>Gastropoda</taxon>
        <taxon>Heterobranchia</taxon>
        <taxon>Euthyneura</taxon>
        <taxon>Panpulmonata</taxon>
        <taxon>Sacoglossa</taxon>
        <taxon>Placobranchoidea</taxon>
        <taxon>Plakobranchidae</taxon>
        <taxon>Elysia</taxon>
    </lineage>
</organism>
<dbReference type="PANTHER" id="PTHR23011">
    <property type="entry name" value="CYCLIC NUCLEOTIDE-BINDING DOMAIN CONTAINING PROTEIN"/>
    <property type="match status" value="1"/>
</dbReference>
<accession>A0A433TRX3</accession>
<dbReference type="EMBL" id="RQTK01000208">
    <property type="protein sequence ID" value="RUS84342.1"/>
    <property type="molecule type" value="Genomic_DNA"/>
</dbReference>
<gene>
    <name evidence="3" type="ORF">EGW08_007874</name>
</gene>
<evidence type="ECO:0000313" key="4">
    <source>
        <dbReference type="Proteomes" id="UP000271974"/>
    </source>
</evidence>
<proteinExistence type="predicted"/>
<sequence>QGRLSEAGKPRRRRSSRDLGQSCRPGRGAGSRPDSLRNWLSMPSRMRSESSRNSFTDQSHKSWSALDYFRRWARMVCLLLRAVGFRPEKPVTTNLDFLSWTVVYDEVLGISRANYTRGTLTFDPEAYKANRELTIRPEVREILRLKAEERTDAHVQTAMKCLQHVVPAFSEFPVRVQHSMLRVCRHEEFESGRVIIRQGHRAENFYFIVSGSAVVTVMDSGENHVHTANLLGKGSSFGDLAFLNMARRSATVTCRDTVEVICIERDDFINIFLRGERGREPAHFTFLRDVDILKGWPVSALPQDNPRICAYTYVRRGVILSHDSATCEWIVVVVSGTCNIIKAMTDPGQRAAS</sequence>
<feature type="non-terminal residue" evidence="3">
    <location>
        <position position="353"/>
    </location>
</feature>
<dbReference type="Pfam" id="PF00027">
    <property type="entry name" value="cNMP_binding"/>
    <property type="match status" value="1"/>
</dbReference>
<dbReference type="STRING" id="188477.A0A433TRX3"/>
<dbReference type="InterPro" id="IPR000595">
    <property type="entry name" value="cNMP-bd_dom"/>
</dbReference>
<dbReference type="PROSITE" id="PS50042">
    <property type="entry name" value="CNMP_BINDING_3"/>
    <property type="match status" value="1"/>
</dbReference>
<dbReference type="InterPro" id="IPR014710">
    <property type="entry name" value="RmlC-like_jellyroll"/>
</dbReference>
<dbReference type="InterPro" id="IPR018490">
    <property type="entry name" value="cNMP-bd_dom_sf"/>
</dbReference>
<feature type="region of interest" description="Disordered" evidence="1">
    <location>
        <begin position="1"/>
        <end position="39"/>
    </location>
</feature>
<dbReference type="Gene3D" id="2.60.120.10">
    <property type="entry name" value="Jelly Rolls"/>
    <property type="match status" value="1"/>
</dbReference>
<dbReference type="Proteomes" id="UP000271974">
    <property type="component" value="Unassembled WGS sequence"/>
</dbReference>
<evidence type="ECO:0000259" key="2">
    <source>
        <dbReference type="PROSITE" id="PS50042"/>
    </source>
</evidence>
<reference evidence="3 4" key="1">
    <citation type="submission" date="2019-01" db="EMBL/GenBank/DDBJ databases">
        <title>A draft genome assembly of the solar-powered sea slug Elysia chlorotica.</title>
        <authorList>
            <person name="Cai H."/>
            <person name="Li Q."/>
            <person name="Fang X."/>
            <person name="Li J."/>
            <person name="Curtis N.E."/>
            <person name="Altenburger A."/>
            <person name="Shibata T."/>
            <person name="Feng M."/>
            <person name="Maeda T."/>
            <person name="Schwartz J.A."/>
            <person name="Shigenobu S."/>
            <person name="Lundholm N."/>
            <person name="Nishiyama T."/>
            <person name="Yang H."/>
            <person name="Hasebe M."/>
            <person name="Li S."/>
            <person name="Pierce S.K."/>
            <person name="Wang J."/>
        </authorList>
    </citation>
    <scope>NUCLEOTIDE SEQUENCE [LARGE SCALE GENOMIC DNA]</scope>
    <source>
        <strain evidence="3">EC2010</strain>
        <tissue evidence="3">Whole organism of an adult</tissue>
    </source>
</reference>
<dbReference type="AlphaFoldDB" id="A0A433TRX3"/>
<comment type="caution">
    <text evidence="3">The sequence shown here is derived from an EMBL/GenBank/DDBJ whole genome shotgun (WGS) entry which is preliminary data.</text>
</comment>
<evidence type="ECO:0000313" key="3">
    <source>
        <dbReference type="EMBL" id="RUS84342.1"/>
    </source>
</evidence>